<dbReference type="AlphaFoldDB" id="A0A9D3V6H1"/>
<dbReference type="InterPro" id="IPR053151">
    <property type="entry name" value="RNase_H-like"/>
</dbReference>
<gene>
    <name evidence="2" type="ORF">J1N35_025385</name>
</gene>
<dbReference type="EMBL" id="JAIQCV010000008">
    <property type="protein sequence ID" value="KAH1073057.1"/>
    <property type="molecule type" value="Genomic_DNA"/>
</dbReference>
<dbReference type="OrthoDB" id="1741277at2759"/>
<dbReference type="Proteomes" id="UP000828251">
    <property type="component" value="Unassembled WGS sequence"/>
</dbReference>
<dbReference type="GO" id="GO:0003676">
    <property type="term" value="F:nucleic acid binding"/>
    <property type="evidence" value="ECO:0007669"/>
    <property type="project" value="InterPro"/>
</dbReference>
<dbReference type="Pfam" id="PF13456">
    <property type="entry name" value="RVT_3"/>
    <property type="match status" value="1"/>
</dbReference>
<dbReference type="PANTHER" id="PTHR47723:SF19">
    <property type="entry name" value="POLYNUCLEOTIDYL TRANSFERASE, RIBONUCLEASE H-LIKE SUPERFAMILY PROTEIN"/>
    <property type="match status" value="1"/>
</dbReference>
<dbReference type="GO" id="GO:0004523">
    <property type="term" value="F:RNA-DNA hybrid ribonuclease activity"/>
    <property type="evidence" value="ECO:0007669"/>
    <property type="project" value="InterPro"/>
</dbReference>
<evidence type="ECO:0000313" key="2">
    <source>
        <dbReference type="EMBL" id="KAH1073057.1"/>
    </source>
</evidence>
<dbReference type="PANTHER" id="PTHR47723">
    <property type="entry name" value="OS05G0353850 PROTEIN"/>
    <property type="match status" value="1"/>
</dbReference>
<organism evidence="2 3">
    <name type="scientific">Gossypium stocksii</name>
    <dbReference type="NCBI Taxonomy" id="47602"/>
    <lineage>
        <taxon>Eukaryota</taxon>
        <taxon>Viridiplantae</taxon>
        <taxon>Streptophyta</taxon>
        <taxon>Embryophyta</taxon>
        <taxon>Tracheophyta</taxon>
        <taxon>Spermatophyta</taxon>
        <taxon>Magnoliopsida</taxon>
        <taxon>eudicotyledons</taxon>
        <taxon>Gunneridae</taxon>
        <taxon>Pentapetalae</taxon>
        <taxon>rosids</taxon>
        <taxon>malvids</taxon>
        <taxon>Malvales</taxon>
        <taxon>Malvaceae</taxon>
        <taxon>Malvoideae</taxon>
        <taxon>Gossypium</taxon>
    </lineage>
</organism>
<feature type="non-terminal residue" evidence="2">
    <location>
        <position position="1"/>
    </location>
</feature>
<protein>
    <recommendedName>
        <fullName evidence="1">RNase H type-1 domain-containing protein</fullName>
    </recommendedName>
</protein>
<feature type="domain" description="RNase H type-1" evidence="1">
    <location>
        <begin position="3"/>
        <end position="88"/>
    </location>
</feature>
<comment type="caution">
    <text evidence="2">The sequence shown here is derived from an EMBL/GenBank/DDBJ whole genome shotgun (WGS) entry which is preliminary data.</text>
</comment>
<reference evidence="2 3" key="1">
    <citation type="journal article" date="2021" name="Plant Biotechnol. J.">
        <title>Multi-omics assisted identification of the key and species-specific regulatory components of drought-tolerant mechanisms in Gossypium stocksii.</title>
        <authorList>
            <person name="Yu D."/>
            <person name="Ke L."/>
            <person name="Zhang D."/>
            <person name="Wu Y."/>
            <person name="Sun Y."/>
            <person name="Mei J."/>
            <person name="Sun J."/>
            <person name="Sun Y."/>
        </authorList>
    </citation>
    <scope>NUCLEOTIDE SEQUENCE [LARGE SCALE GENOMIC DNA]</scope>
    <source>
        <strain evidence="3">cv. E1</strain>
        <tissue evidence="2">Leaf</tissue>
    </source>
</reference>
<keyword evidence="3" id="KW-1185">Reference proteome</keyword>
<evidence type="ECO:0000259" key="1">
    <source>
        <dbReference type="Pfam" id="PF13456"/>
    </source>
</evidence>
<dbReference type="InterPro" id="IPR002156">
    <property type="entry name" value="RNaseH_domain"/>
</dbReference>
<evidence type="ECO:0000313" key="3">
    <source>
        <dbReference type="Proteomes" id="UP000828251"/>
    </source>
</evidence>
<sequence length="90" mass="10302">TTTGLSATGRVVWDETRKWLLGYNQFLGKYSIFDTKLWDILNGLLLLQKQGYDKVIIQFDNLEVVEVICDSQSAKSSSSLIRRIQHILLV</sequence>
<name>A0A9D3V6H1_9ROSI</name>
<accession>A0A9D3V6H1</accession>
<proteinExistence type="predicted"/>